<keyword evidence="1" id="KW-0418">Kinase</keyword>
<dbReference type="Gene3D" id="3.10.580.10">
    <property type="entry name" value="CBS-domain"/>
    <property type="match status" value="1"/>
</dbReference>
<organism evidence="1">
    <name type="scientific">Thiolapillus brandeum</name>
    <dbReference type="NCBI Taxonomy" id="1076588"/>
    <lineage>
        <taxon>Bacteria</taxon>
        <taxon>Pseudomonadati</taxon>
        <taxon>Pseudomonadota</taxon>
        <taxon>Gammaproteobacteria</taxon>
        <taxon>Chromatiales</taxon>
        <taxon>Sedimenticolaceae</taxon>
        <taxon>Thiolapillus</taxon>
    </lineage>
</organism>
<dbReference type="SUPFAM" id="SSF54631">
    <property type="entry name" value="CBS-domain pair"/>
    <property type="match status" value="1"/>
</dbReference>
<keyword evidence="1" id="KW-0808">Transferase</keyword>
<name>A0A7C5N307_9GAMM</name>
<dbReference type="InterPro" id="IPR046342">
    <property type="entry name" value="CBS_dom_sf"/>
</dbReference>
<sequence>MSEHKMIKVRDVMKLEFDMVQGLATVAEALQQMAHVETKCLVVEKRHENDEYGLVMLSDISKNVLARDRAPERVNIYEIMAKPVITV</sequence>
<evidence type="ECO:0000313" key="1">
    <source>
        <dbReference type="EMBL" id="HHH13403.1"/>
    </source>
</evidence>
<protein>
    <submittedName>
        <fullName evidence="1">Histidine kinase</fullName>
    </submittedName>
</protein>
<comment type="caution">
    <text evidence="1">The sequence shown here is derived from an EMBL/GenBank/DDBJ whole genome shotgun (WGS) entry which is preliminary data.</text>
</comment>
<gene>
    <name evidence="1" type="ORF">ENJ98_04135</name>
</gene>
<accession>A0A7C5N307</accession>
<dbReference type="GO" id="GO:0016301">
    <property type="term" value="F:kinase activity"/>
    <property type="evidence" value="ECO:0007669"/>
    <property type="project" value="UniProtKB-KW"/>
</dbReference>
<dbReference type="AlphaFoldDB" id="A0A7C5N307"/>
<feature type="non-terminal residue" evidence="1">
    <location>
        <position position="87"/>
    </location>
</feature>
<proteinExistence type="predicted"/>
<reference evidence="1" key="1">
    <citation type="journal article" date="2020" name="mSystems">
        <title>Genome- and Community-Level Interaction Insights into Carbon Utilization and Element Cycling Functions of Hydrothermarchaeota in Hydrothermal Sediment.</title>
        <authorList>
            <person name="Zhou Z."/>
            <person name="Liu Y."/>
            <person name="Xu W."/>
            <person name="Pan J."/>
            <person name="Luo Z.H."/>
            <person name="Li M."/>
        </authorList>
    </citation>
    <scope>NUCLEOTIDE SEQUENCE [LARGE SCALE GENOMIC DNA]</scope>
    <source>
        <strain evidence="1">HyVt-535</strain>
    </source>
</reference>
<dbReference type="EMBL" id="DROM01000254">
    <property type="protein sequence ID" value="HHH13403.1"/>
    <property type="molecule type" value="Genomic_DNA"/>
</dbReference>
<dbReference type="Proteomes" id="UP000886100">
    <property type="component" value="Unassembled WGS sequence"/>
</dbReference>